<dbReference type="InterPro" id="IPR009241">
    <property type="entry name" value="HigB-like"/>
</dbReference>
<dbReference type="EMBL" id="VXMH01000115">
    <property type="protein sequence ID" value="MYC97366.1"/>
    <property type="molecule type" value="Genomic_DNA"/>
</dbReference>
<dbReference type="NCBIfam" id="TIGR02683">
    <property type="entry name" value="upstrm_HI1419"/>
    <property type="match status" value="1"/>
</dbReference>
<proteinExistence type="predicted"/>
<reference evidence="1" key="1">
    <citation type="submission" date="2019-09" db="EMBL/GenBank/DDBJ databases">
        <title>Characterisation of the sponge microbiome using genome-centric metagenomics.</title>
        <authorList>
            <person name="Engelberts J.P."/>
            <person name="Robbins S.J."/>
            <person name="De Goeij J.M."/>
            <person name="Aranda M."/>
            <person name="Bell S.C."/>
            <person name="Webster N.S."/>
        </authorList>
    </citation>
    <scope>NUCLEOTIDE SEQUENCE</scope>
    <source>
        <strain evidence="1">SB0661_bin_32</strain>
    </source>
</reference>
<dbReference type="Pfam" id="PF05973">
    <property type="entry name" value="Gp49"/>
    <property type="match status" value="1"/>
</dbReference>
<dbReference type="AlphaFoldDB" id="A0A6B1DCL0"/>
<dbReference type="PANTHER" id="PTHR41791">
    <property type="entry name" value="SSL7039 PROTEIN"/>
    <property type="match status" value="1"/>
</dbReference>
<gene>
    <name evidence="1" type="ORF">F4X14_20625</name>
</gene>
<organism evidence="1">
    <name type="scientific">Caldilineaceae bacterium SB0661_bin_32</name>
    <dbReference type="NCBI Taxonomy" id="2605255"/>
    <lineage>
        <taxon>Bacteria</taxon>
        <taxon>Bacillati</taxon>
        <taxon>Chloroflexota</taxon>
        <taxon>Caldilineae</taxon>
        <taxon>Caldilineales</taxon>
        <taxon>Caldilineaceae</taxon>
    </lineage>
</organism>
<name>A0A6B1DCL0_9CHLR</name>
<dbReference type="InterPro" id="IPR014056">
    <property type="entry name" value="TypeIITA-like_toxin_pred"/>
</dbReference>
<sequence>MIEVVESATFKRWIQRLRDRRAVARINARLRNVTFGHIGDAKSVGGGLFEMRIHYGPGYRLYYIREETRVVVLLCGGQKGTQTRDIERARRLAEDWG</sequence>
<comment type="caution">
    <text evidence="1">The sequence shown here is derived from an EMBL/GenBank/DDBJ whole genome shotgun (WGS) entry which is preliminary data.</text>
</comment>
<evidence type="ECO:0000313" key="1">
    <source>
        <dbReference type="EMBL" id="MYC97366.1"/>
    </source>
</evidence>
<dbReference type="PIRSF" id="PIRSF028744">
    <property type="entry name" value="Addict_mod_HI1419"/>
    <property type="match status" value="1"/>
</dbReference>
<dbReference type="PANTHER" id="PTHR41791:SF1">
    <property type="entry name" value="SSL7039 PROTEIN"/>
    <property type="match status" value="1"/>
</dbReference>
<accession>A0A6B1DCL0</accession>
<protein>
    <submittedName>
        <fullName evidence="1">Type II toxin-antitoxin system RelE/ParE family toxin</fullName>
    </submittedName>
</protein>